<dbReference type="HOGENOM" id="CLU_754375_0_0_1"/>
<dbReference type="VEuPathDB" id="FungiDB:MCYG_00034"/>
<dbReference type="OMA" id="HIIIRWP"/>
<dbReference type="eggNOG" id="ENOG502SQKJ">
    <property type="taxonomic scope" value="Eukaryota"/>
</dbReference>
<evidence type="ECO:0000313" key="2">
    <source>
        <dbReference type="EMBL" id="EEQ27146.1"/>
    </source>
</evidence>
<dbReference type="AlphaFoldDB" id="C5FBG2"/>
<evidence type="ECO:0000256" key="1">
    <source>
        <dbReference type="SAM" id="MobiDB-lite"/>
    </source>
</evidence>
<dbReference type="OrthoDB" id="20729at2759"/>
<sequence length="357" mass="41280">MGQFLSNTRNEEADIVEPPPTRPSISFRADYLPDEVSRRPEDLKDWYTDFFEQAFVAPHRDGRSVVVFWPYPNREVRVDEPDPKDIIANAATIYESLFFKHGGHPRMVKYLHRLDDGIGFCLERLTPGPLDNIRFPPLSLPISTPSTQNRMLLALYYRWALQSLSALHFMHTKSLYLATVGNTFTWLRSDMSIAITGLTCVASPTLVPEWDDHGETGKFIYQIEAVSHFRSGNNLLECFVAGTSDLPHNTAYDLFDWATWMWQHMTNYYSTSPPREPHVQFLRYEEEKHRQGAWQELEEERLGPILVKAWNQEYQSAEQVMQDVQEVVKKVGMKLIGEDEVELEEILVGGRLRKKGV</sequence>
<gene>
    <name evidence="2" type="ORF">MCYG_00034</name>
</gene>
<proteinExistence type="predicted"/>
<dbReference type="STRING" id="554155.C5FBG2"/>
<keyword evidence="3" id="KW-1185">Reference proteome</keyword>
<reference evidence="3" key="1">
    <citation type="journal article" date="2012" name="MBio">
        <title>Comparative genome analysis of Trichophyton rubrum and related dermatophytes reveals candidate genes involved in infection.</title>
        <authorList>
            <person name="Martinez D.A."/>
            <person name="Oliver B.G."/>
            <person name="Graeser Y."/>
            <person name="Goldberg J.M."/>
            <person name="Li W."/>
            <person name="Martinez-Rossi N.M."/>
            <person name="Monod M."/>
            <person name="Shelest E."/>
            <person name="Barton R.C."/>
            <person name="Birch E."/>
            <person name="Brakhage A.A."/>
            <person name="Chen Z."/>
            <person name="Gurr S.J."/>
            <person name="Heiman D."/>
            <person name="Heitman J."/>
            <person name="Kosti I."/>
            <person name="Rossi A."/>
            <person name="Saif S."/>
            <person name="Samalova M."/>
            <person name="Saunders C.W."/>
            <person name="Shea T."/>
            <person name="Summerbell R.C."/>
            <person name="Xu J."/>
            <person name="Young S."/>
            <person name="Zeng Q."/>
            <person name="Birren B.W."/>
            <person name="Cuomo C.A."/>
            <person name="White T.C."/>
        </authorList>
    </citation>
    <scope>NUCLEOTIDE SEQUENCE [LARGE SCALE GENOMIC DNA]</scope>
    <source>
        <strain evidence="3">ATCC MYA-4605 / CBS 113480</strain>
    </source>
</reference>
<feature type="region of interest" description="Disordered" evidence="1">
    <location>
        <begin position="1"/>
        <end position="24"/>
    </location>
</feature>
<dbReference type="GeneID" id="9223302"/>
<organism evidence="2 3">
    <name type="scientific">Arthroderma otae (strain ATCC MYA-4605 / CBS 113480)</name>
    <name type="common">Microsporum canis</name>
    <dbReference type="NCBI Taxonomy" id="554155"/>
    <lineage>
        <taxon>Eukaryota</taxon>
        <taxon>Fungi</taxon>
        <taxon>Dikarya</taxon>
        <taxon>Ascomycota</taxon>
        <taxon>Pezizomycotina</taxon>
        <taxon>Eurotiomycetes</taxon>
        <taxon>Eurotiomycetidae</taxon>
        <taxon>Onygenales</taxon>
        <taxon>Arthrodermataceae</taxon>
        <taxon>Microsporum</taxon>
    </lineage>
</organism>
<dbReference type="EMBL" id="DS995701">
    <property type="protein sequence ID" value="EEQ27146.1"/>
    <property type="molecule type" value="Genomic_DNA"/>
</dbReference>
<evidence type="ECO:0000313" key="3">
    <source>
        <dbReference type="Proteomes" id="UP000002035"/>
    </source>
</evidence>
<evidence type="ECO:0008006" key="4">
    <source>
        <dbReference type="Google" id="ProtNLM"/>
    </source>
</evidence>
<accession>C5FBG2</accession>
<dbReference type="RefSeq" id="XP_002849930.1">
    <property type="nucleotide sequence ID" value="XM_002849884.1"/>
</dbReference>
<name>C5FBG2_ARTOC</name>
<dbReference type="Proteomes" id="UP000002035">
    <property type="component" value="Unassembled WGS sequence"/>
</dbReference>
<protein>
    <recommendedName>
        <fullName evidence="4">Protein kinase domain-containing protein</fullName>
    </recommendedName>
</protein>